<dbReference type="GO" id="GO:0050821">
    <property type="term" value="P:protein stabilization"/>
    <property type="evidence" value="ECO:0007669"/>
    <property type="project" value="TreeGrafter"/>
</dbReference>
<dbReference type="Gene3D" id="1.20.58.120">
    <property type="entry name" value="BAG domain"/>
    <property type="match status" value="1"/>
</dbReference>
<accession>A0AAP0GQS1</accession>
<reference evidence="6 7" key="1">
    <citation type="submission" date="2024-04" db="EMBL/GenBank/DDBJ databases">
        <title>The reference genome of an endangered Asteraceae, Deinandra increscens subsp. villosa, native to the Central Coast of California.</title>
        <authorList>
            <person name="Guilliams M."/>
            <person name="Hasenstab-Lehman K."/>
            <person name="Meyer R."/>
            <person name="Mcevoy S."/>
        </authorList>
    </citation>
    <scope>NUCLEOTIDE SEQUENCE [LARGE SCALE GENOMIC DNA]</scope>
    <source>
        <tissue evidence="6">Leaf</tissue>
    </source>
</reference>
<name>A0AAP0GQS1_9ASTR</name>
<dbReference type="Proteomes" id="UP001408789">
    <property type="component" value="Unassembled WGS sequence"/>
</dbReference>
<dbReference type="FunFam" id="3.10.20.90:FF:000298">
    <property type="entry name" value="BAG family molecular chaperone regulator 1"/>
    <property type="match status" value="1"/>
</dbReference>
<evidence type="ECO:0000256" key="2">
    <source>
        <dbReference type="ARBA" id="ARBA00058673"/>
    </source>
</evidence>
<dbReference type="InterPro" id="IPR039773">
    <property type="entry name" value="BAG_chaperone_regulator"/>
</dbReference>
<dbReference type="InterPro" id="IPR000626">
    <property type="entry name" value="Ubiquitin-like_dom"/>
</dbReference>
<dbReference type="GO" id="GO:0000774">
    <property type="term" value="F:adenyl-nucleotide exchange factor activity"/>
    <property type="evidence" value="ECO:0007669"/>
    <property type="project" value="TreeGrafter"/>
</dbReference>
<proteinExistence type="predicted"/>
<gene>
    <name evidence="6" type="ORF">SSX86_020357</name>
</gene>
<dbReference type="EMBL" id="JBCNJP010000020">
    <property type="protein sequence ID" value="KAK9059653.1"/>
    <property type="molecule type" value="Genomic_DNA"/>
</dbReference>
<dbReference type="Gene3D" id="3.10.20.90">
    <property type="entry name" value="Phosphatidylinositol 3-kinase Catalytic Subunit, Chain A, domain 1"/>
    <property type="match status" value="1"/>
</dbReference>
<dbReference type="PANTHER" id="PTHR12329:SF43">
    <property type="entry name" value="BAG DOMAIN, UBIQUITIN-RELATED DOMAIN PROTEIN-RELATED"/>
    <property type="match status" value="1"/>
</dbReference>
<dbReference type="AlphaFoldDB" id="A0AAP0GQS1"/>
<dbReference type="GO" id="GO:0005737">
    <property type="term" value="C:cytoplasm"/>
    <property type="evidence" value="ECO:0007669"/>
    <property type="project" value="TreeGrafter"/>
</dbReference>
<organism evidence="6 7">
    <name type="scientific">Deinandra increscens subsp. villosa</name>
    <dbReference type="NCBI Taxonomy" id="3103831"/>
    <lineage>
        <taxon>Eukaryota</taxon>
        <taxon>Viridiplantae</taxon>
        <taxon>Streptophyta</taxon>
        <taxon>Embryophyta</taxon>
        <taxon>Tracheophyta</taxon>
        <taxon>Spermatophyta</taxon>
        <taxon>Magnoliopsida</taxon>
        <taxon>eudicotyledons</taxon>
        <taxon>Gunneridae</taxon>
        <taxon>Pentapetalae</taxon>
        <taxon>asterids</taxon>
        <taxon>campanulids</taxon>
        <taxon>Asterales</taxon>
        <taxon>Asteraceae</taxon>
        <taxon>Asteroideae</taxon>
        <taxon>Heliantheae alliance</taxon>
        <taxon>Madieae</taxon>
        <taxon>Madiinae</taxon>
        <taxon>Deinandra</taxon>
    </lineage>
</organism>
<dbReference type="PROSITE" id="PS51035">
    <property type="entry name" value="BAG"/>
    <property type="match status" value="1"/>
</dbReference>
<dbReference type="GO" id="GO:0051087">
    <property type="term" value="F:protein-folding chaperone binding"/>
    <property type="evidence" value="ECO:0007669"/>
    <property type="project" value="InterPro"/>
</dbReference>
<evidence type="ECO:0000256" key="1">
    <source>
        <dbReference type="ARBA" id="ARBA00023186"/>
    </source>
</evidence>
<keyword evidence="1" id="KW-0143">Chaperone</keyword>
<feature type="domain" description="BAG" evidence="5">
    <location>
        <begin position="167"/>
        <end position="222"/>
    </location>
</feature>
<sequence>MMMMRMRTKPTELTSMNGSSTSDDLEVRPGGMLVQKRDPDDSQTRSPPPTIRVRVKYGSTYHEIIISSTATFGELKRLLTGPTGLHYEDQKLIYKDKERLSKSFLDVVGVKDKSKLVLLEDPVGREKRLMEARKNAKFEKASKMLSGIRLEVDRLAGQVVAVESVVSEGGEVAEETVAGLIELLMNQVLKLDEVKVDGDLNQQKKIQVKRVQRCVEKLDVLKIKQSPLHGRRSPPIAAAAPQTSSKNASGVVVTTKWETFDSLPTIFPAPPSTSKTGGTIQQNFNWDLLLK</sequence>
<evidence type="ECO:0000256" key="3">
    <source>
        <dbReference type="SAM" id="MobiDB-lite"/>
    </source>
</evidence>
<dbReference type="PANTHER" id="PTHR12329">
    <property type="entry name" value="BCL2-ASSOCIATED ATHANOGENE"/>
    <property type="match status" value="1"/>
</dbReference>
<dbReference type="InterPro" id="IPR029071">
    <property type="entry name" value="Ubiquitin-like_domsf"/>
</dbReference>
<dbReference type="Pfam" id="PF02179">
    <property type="entry name" value="BAG"/>
    <property type="match status" value="1"/>
</dbReference>
<keyword evidence="7" id="KW-1185">Reference proteome</keyword>
<feature type="domain" description="Ubiquitin-like" evidence="4">
    <location>
        <begin position="49"/>
        <end position="125"/>
    </location>
</feature>
<evidence type="ECO:0000313" key="6">
    <source>
        <dbReference type="EMBL" id="KAK9059653.1"/>
    </source>
</evidence>
<evidence type="ECO:0000259" key="4">
    <source>
        <dbReference type="PROSITE" id="PS50053"/>
    </source>
</evidence>
<comment type="function">
    <text evidence="2">Co-chaperone that regulates diverse cellular pathways, such as programmed cell death and stress responses.</text>
</comment>
<dbReference type="InterPro" id="IPR003103">
    <property type="entry name" value="BAG_domain"/>
</dbReference>
<comment type="caution">
    <text evidence="6">The sequence shown here is derived from an EMBL/GenBank/DDBJ whole genome shotgun (WGS) entry which is preliminary data.</text>
</comment>
<dbReference type="SUPFAM" id="SSF63491">
    <property type="entry name" value="BAG domain"/>
    <property type="match status" value="1"/>
</dbReference>
<dbReference type="InterPro" id="IPR036533">
    <property type="entry name" value="BAG_dom_sf"/>
</dbReference>
<feature type="region of interest" description="Disordered" evidence="3">
    <location>
        <begin position="1"/>
        <end position="50"/>
    </location>
</feature>
<evidence type="ECO:0000313" key="7">
    <source>
        <dbReference type="Proteomes" id="UP001408789"/>
    </source>
</evidence>
<evidence type="ECO:0008006" key="8">
    <source>
        <dbReference type="Google" id="ProtNLM"/>
    </source>
</evidence>
<dbReference type="PROSITE" id="PS50053">
    <property type="entry name" value="UBIQUITIN_2"/>
    <property type="match status" value="1"/>
</dbReference>
<dbReference type="SUPFAM" id="SSF54236">
    <property type="entry name" value="Ubiquitin-like"/>
    <property type="match status" value="1"/>
</dbReference>
<feature type="compositionally biased region" description="Polar residues" evidence="3">
    <location>
        <begin position="11"/>
        <end position="22"/>
    </location>
</feature>
<evidence type="ECO:0000259" key="5">
    <source>
        <dbReference type="PROSITE" id="PS51035"/>
    </source>
</evidence>
<protein>
    <recommendedName>
        <fullName evidence="8">BAG family molecular chaperone regulator 1</fullName>
    </recommendedName>
</protein>